<dbReference type="Proteomes" id="UP001215280">
    <property type="component" value="Unassembled WGS sequence"/>
</dbReference>
<comment type="caution">
    <text evidence="5">The sequence shown here is derived from an EMBL/GenBank/DDBJ whole genome shotgun (WGS) entry which is preliminary data.</text>
</comment>
<dbReference type="EMBL" id="JARJLG010000004">
    <property type="protein sequence ID" value="KAJ7781728.1"/>
    <property type="molecule type" value="Genomic_DNA"/>
</dbReference>
<feature type="transmembrane region" description="Helical" evidence="4">
    <location>
        <begin position="6"/>
        <end position="28"/>
    </location>
</feature>
<dbReference type="GO" id="GO:0016491">
    <property type="term" value="F:oxidoreductase activity"/>
    <property type="evidence" value="ECO:0007669"/>
    <property type="project" value="UniProtKB-KW"/>
</dbReference>
<dbReference type="GO" id="GO:0043386">
    <property type="term" value="P:mycotoxin biosynthetic process"/>
    <property type="evidence" value="ECO:0007669"/>
    <property type="project" value="InterPro"/>
</dbReference>
<evidence type="ECO:0000313" key="6">
    <source>
        <dbReference type="Proteomes" id="UP001215280"/>
    </source>
</evidence>
<keyword evidence="4" id="KW-0472">Membrane</keyword>
<dbReference type="Pfam" id="PF11807">
    <property type="entry name" value="UstYa"/>
    <property type="match status" value="1"/>
</dbReference>
<keyword evidence="6" id="KW-1185">Reference proteome</keyword>
<evidence type="ECO:0000256" key="3">
    <source>
        <dbReference type="ARBA" id="ARBA00035112"/>
    </source>
</evidence>
<organism evidence="5 6">
    <name type="scientific">Mycena maculata</name>
    <dbReference type="NCBI Taxonomy" id="230809"/>
    <lineage>
        <taxon>Eukaryota</taxon>
        <taxon>Fungi</taxon>
        <taxon>Dikarya</taxon>
        <taxon>Basidiomycota</taxon>
        <taxon>Agaricomycotina</taxon>
        <taxon>Agaricomycetes</taxon>
        <taxon>Agaricomycetidae</taxon>
        <taxon>Agaricales</taxon>
        <taxon>Marasmiineae</taxon>
        <taxon>Mycenaceae</taxon>
        <taxon>Mycena</taxon>
    </lineage>
</organism>
<dbReference type="PANTHER" id="PTHR33365:SF11">
    <property type="entry name" value="TAT PATHWAY SIGNAL SEQUENCE"/>
    <property type="match status" value="1"/>
</dbReference>
<evidence type="ECO:0000313" key="5">
    <source>
        <dbReference type="EMBL" id="KAJ7781728.1"/>
    </source>
</evidence>
<evidence type="ECO:0000256" key="4">
    <source>
        <dbReference type="SAM" id="Phobius"/>
    </source>
</evidence>
<evidence type="ECO:0000256" key="1">
    <source>
        <dbReference type="ARBA" id="ARBA00004685"/>
    </source>
</evidence>
<keyword evidence="2" id="KW-0560">Oxidoreductase</keyword>
<gene>
    <name evidence="5" type="ORF">DFH07DRAFT_900915</name>
</gene>
<proteinExistence type="inferred from homology"/>
<dbReference type="InterPro" id="IPR021765">
    <property type="entry name" value="UstYa-like"/>
</dbReference>
<evidence type="ECO:0000256" key="2">
    <source>
        <dbReference type="ARBA" id="ARBA00023002"/>
    </source>
</evidence>
<name>A0AAD7KB31_9AGAR</name>
<evidence type="ECO:0008006" key="7">
    <source>
        <dbReference type="Google" id="ProtNLM"/>
    </source>
</evidence>
<protein>
    <recommendedName>
        <fullName evidence="7">Oxidase ustYa</fullName>
    </recommendedName>
</protein>
<comment type="pathway">
    <text evidence="1">Mycotoxin biosynthesis.</text>
</comment>
<dbReference type="AlphaFoldDB" id="A0AAD7KB31"/>
<dbReference type="PANTHER" id="PTHR33365">
    <property type="entry name" value="YALI0B05434P"/>
    <property type="match status" value="1"/>
</dbReference>
<keyword evidence="4" id="KW-1133">Transmembrane helix</keyword>
<reference evidence="5" key="1">
    <citation type="submission" date="2023-03" db="EMBL/GenBank/DDBJ databases">
        <title>Massive genome expansion in bonnet fungi (Mycena s.s.) driven by repeated elements and novel gene families across ecological guilds.</title>
        <authorList>
            <consortium name="Lawrence Berkeley National Laboratory"/>
            <person name="Harder C.B."/>
            <person name="Miyauchi S."/>
            <person name="Viragh M."/>
            <person name="Kuo A."/>
            <person name="Thoen E."/>
            <person name="Andreopoulos B."/>
            <person name="Lu D."/>
            <person name="Skrede I."/>
            <person name="Drula E."/>
            <person name="Henrissat B."/>
            <person name="Morin E."/>
            <person name="Kohler A."/>
            <person name="Barry K."/>
            <person name="LaButti K."/>
            <person name="Morin E."/>
            <person name="Salamov A."/>
            <person name="Lipzen A."/>
            <person name="Mereny Z."/>
            <person name="Hegedus B."/>
            <person name="Baldrian P."/>
            <person name="Stursova M."/>
            <person name="Weitz H."/>
            <person name="Taylor A."/>
            <person name="Grigoriev I.V."/>
            <person name="Nagy L.G."/>
            <person name="Martin F."/>
            <person name="Kauserud H."/>
        </authorList>
    </citation>
    <scope>NUCLEOTIDE SEQUENCE</scope>
    <source>
        <strain evidence="5">CBHHK188m</strain>
    </source>
</reference>
<keyword evidence="4" id="KW-0812">Transmembrane</keyword>
<accession>A0AAD7KB31</accession>
<sequence length="191" mass="22232">MPKQKNFWTIAAVVVVIFTLIANVFMVLRALSSWDRNYTYLEFDFPPSLIPLSQHPYNAELVIEDSVYYAPNETDEWHSQFPSGGGFVRLGPNYRLFGVSMFHQLHCLDKMRTAITMEPPTEWEKWHTQHCLNYVRQMLLCAANVRLEPVKVSEEGLKVDGLGVKHVCRDWSSLYELAEKNYETWPADIYP</sequence>
<comment type="similarity">
    <text evidence="3">Belongs to the ustYa family.</text>
</comment>